<feature type="chain" id="PRO_5044963663" description="RxLR effector protein" evidence="5">
    <location>
        <begin position="21"/>
        <end position="129"/>
    </location>
</feature>
<dbReference type="InterPro" id="IPR031825">
    <property type="entry name" value="RXLR"/>
</dbReference>
<gene>
    <name evidence="6" type="ORF">PHPALM_37546</name>
</gene>
<comment type="subcellular location">
    <subcellularLocation>
        <location evidence="1 5">Secreted</location>
    </subcellularLocation>
</comment>
<feature type="signal peptide" evidence="5">
    <location>
        <begin position="1"/>
        <end position="20"/>
    </location>
</feature>
<comment type="caution">
    <text evidence="6">The sequence shown here is derived from an EMBL/GenBank/DDBJ whole genome shotgun (WGS) entry which is preliminary data.</text>
</comment>
<evidence type="ECO:0000256" key="5">
    <source>
        <dbReference type="RuleBase" id="RU367124"/>
    </source>
</evidence>
<evidence type="ECO:0000256" key="1">
    <source>
        <dbReference type="ARBA" id="ARBA00004613"/>
    </source>
</evidence>
<keyword evidence="4 5" id="KW-0732">Signal</keyword>
<sequence>MDIHCFIVLAFILAIVQIEASIATSRLQFNFPECARFDSTSDTDVPATRFLRISSTGDGSEEERAGPSVPIFESVKTMFSSSKITPEKLQSWFGKRKSADIMFKRLHLHQTGRSLFSNRHFTVWVMPMT</sequence>
<evidence type="ECO:0000313" key="6">
    <source>
        <dbReference type="EMBL" id="POM57884.1"/>
    </source>
</evidence>
<evidence type="ECO:0000256" key="2">
    <source>
        <dbReference type="ARBA" id="ARBA00010400"/>
    </source>
</evidence>
<protein>
    <recommendedName>
        <fullName evidence="5">RxLR effector protein</fullName>
    </recommendedName>
</protein>
<organism evidence="6 7">
    <name type="scientific">Phytophthora palmivora</name>
    <dbReference type="NCBI Taxonomy" id="4796"/>
    <lineage>
        <taxon>Eukaryota</taxon>
        <taxon>Sar</taxon>
        <taxon>Stramenopiles</taxon>
        <taxon>Oomycota</taxon>
        <taxon>Peronosporomycetes</taxon>
        <taxon>Peronosporales</taxon>
        <taxon>Peronosporaceae</taxon>
        <taxon>Phytophthora</taxon>
    </lineage>
</organism>
<evidence type="ECO:0000313" key="7">
    <source>
        <dbReference type="Proteomes" id="UP000237271"/>
    </source>
</evidence>
<keyword evidence="7" id="KW-1185">Reference proteome</keyword>
<comment type="similarity">
    <text evidence="2 5">Belongs to the RxLR effector family.</text>
</comment>
<reference evidence="6 7" key="1">
    <citation type="journal article" date="2017" name="Genome Biol. Evol.">
        <title>Phytophthora megakarya and P. palmivora, closely related causal agents of cacao black pod rot, underwent increases in genome sizes and gene numbers by different mechanisms.</title>
        <authorList>
            <person name="Ali S.S."/>
            <person name="Shao J."/>
            <person name="Lary D.J."/>
            <person name="Kronmiller B."/>
            <person name="Shen D."/>
            <person name="Strem M.D."/>
            <person name="Amoako-Attah I."/>
            <person name="Akrofi A.Y."/>
            <person name="Begoude B.A."/>
            <person name="Ten Hoopen G.M."/>
            <person name="Coulibaly K."/>
            <person name="Kebe B.I."/>
            <person name="Melnick R.L."/>
            <person name="Guiltinan M.J."/>
            <person name="Tyler B.M."/>
            <person name="Meinhardt L.W."/>
            <person name="Bailey B.A."/>
        </authorList>
    </citation>
    <scope>NUCLEOTIDE SEQUENCE [LARGE SCALE GENOMIC DNA]</scope>
    <source>
        <strain evidence="7">sbr112.9</strain>
    </source>
</reference>
<dbReference type="Pfam" id="PF16810">
    <property type="entry name" value="RXLR"/>
    <property type="match status" value="1"/>
</dbReference>
<proteinExistence type="inferred from homology"/>
<name>A0A2P4WX53_9STRA</name>
<dbReference type="OrthoDB" id="127322at2759"/>
<comment type="function">
    <text evidence="5">Effector that suppresses plant defense responses during pathogen infection.</text>
</comment>
<evidence type="ECO:0000256" key="3">
    <source>
        <dbReference type="ARBA" id="ARBA00022525"/>
    </source>
</evidence>
<comment type="domain">
    <text evidence="5">The RxLR-dEER motif acts to carry the protein into the host cell cytoplasm through binding to cell surface phosphatidylinositol-3-phosphate.</text>
</comment>
<dbReference type="EMBL" id="NCKW01020460">
    <property type="protein sequence ID" value="POM57884.1"/>
    <property type="molecule type" value="Genomic_DNA"/>
</dbReference>
<dbReference type="Proteomes" id="UP000237271">
    <property type="component" value="Unassembled WGS sequence"/>
</dbReference>
<keyword evidence="3 5" id="KW-0964">Secreted</keyword>
<accession>A0A2P4WX53</accession>
<dbReference type="AlphaFoldDB" id="A0A2P4WX53"/>
<evidence type="ECO:0000256" key="4">
    <source>
        <dbReference type="ARBA" id="ARBA00022729"/>
    </source>
</evidence>